<sequence length="147" mass="16926">MKKIITTLEQLHLMRNRAVQDLSARLASQQQLCQRLEKNIHALSNLATSPVQEMAGGATMLCNQSVYKRHIQRVIDWQKQEQALASVEAQKLQGNLLAESRREKSLELVLAERRSAQRLANERREQKATDAVSAQCWLRQQQAQRQR</sequence>
<proteinExistence type="inferred from homology"/>
<evidence type="ECO:0000256" key="1">
    <source>
        <dbReference type="ARBA" id="ARBA00004413"/>
    </source>
</evidence>
<evidence type="ECO:0000256" key="10">
    <source>
        <dbReference type="ARBA" id="ARBA00023225"/>
    </source>
</evidence>
<evidence type="ECO:0000313" key="13">
    <source>
        <dbReference type="EMBL" id="RSK63483.1"/>
    </source>
</evidence>
<keyword evidence="11" id="KW-0175">Coiled coil</keyword>
<dbReference type="InterPro" id="IPR053716">
    <property type="entry name" value="Flag_assembly_chemotaxis_eff"/>
</dbReference>
<dbReference type="GO" id="GO:0006935">
    <property type="term" value="P:chemotaxis"/>
    <property type="evidence" value="ECO:0007669"/>
    <property type="project" value="UniProtKB-KW"/>
</dbReference>
<feature type="coiled-coil region" evidence="11">
    <location>
        <begin position="19"/>
        <end position="46"/>
    </location>
</feature>
<evidence type="ECO:0000256" key="5">
    <source>
        <dbReference type="ARBA" id="ARBA00022475"/>
    </source>
</evidence>
<protein>
    <recommendedName>
        <fullName evidence="3">Flagellar FliJ protein</fullName>
    </recommendedName>
</protein>
<keyword evidence="6" id="KW-0145">Chemotaxis</keyword>
<keyword evidence="10" id="KW-1006">Bacterial flagellum protein export</keyword>
<dbReference type="GO" id="GO:0071973">
    <property type="term" value="P:bacterial-type flagellum-dependent cell motility"/>
    <property type="evidence" value="ECO:0007669"/>
    <property type="project" value="InterPro"/>
</dbReference>
<keyword evidence="13" id="KW-0966">Cell projection</keyword>
<evidence type="ECO:0000256" key="4">
    <source>
        <dbReference type="ARBA" id="ARBA00022448"/>
    </source>
</evidence>
<keyword evidence="13" id="KW-0282">Flagellum</keyword>
<organism evidence="13 14">
    <name type="scientific">Enterobacter huaxiensis</name>
    <dbReference type="NCBI Taxonomy" id="2494702"/>
    <lineage>
        <taxon>Bacteria</taxon>
        <taxon>Pseudomonadati</taxon>
        <taxon>Pseudomonadota</taxon>
        <taxon>Gammaproteobacteria</taxon>
        <taxon>Enterobacterales</taxon>
        <taxon>Enterobacteriaceae</taxon>
        <taxon>Enterobacter</taxon>
    </lineage>
</organism>
<reference evidence="13 14" key="1">
    <citation type="submission" date="2018-12" db="EMBL/GenBank/DDBJ databases">
        <title>The Genome Submission of two Enterobacter spp. strains.</title>
        <authorList>
            <person name="Wu W."/>
            <person name="Wei L."/>
            <person name="Feng Y."/>
            <person name="Zong Z."/>
        </authorList>
    </citation>
    <scope>NUCLEOTIDE SEQUENCE [LARGE SCALE GENOMIC DNA]</scope>
    <source>
        <strain evidence="13 14">WCHEHu045002</strain>
    </source>
</reference>
<keyword evidence="5" id="KW-1003">Cell membrane</keyword>
<comment type="subcellular location">
    <subcellularLocation>
        <location evidence="1">Cell membrane</location>
        <topology evidence="1">Peripheral membrane protein</topology>
        <orientation evidence="1">Cytoplasmic side</orientation>
    </subcellularLocation>
</comment>
<evidence type="ECO:0000256" key="11">
    <source>
        <dbReference type="SAM" id="Coils"/>
    </source>
</evidence>
<accession>A0A3R9PYC8</accession>
<keyword evidence="15" id="KW-1185">Reference proteome</keyword>
<dbReference type="GO" id="GO:0015031">
    <property type="term" value="P:protein transport"/>
    <property type="evidence" value="ECO:0007669"/>
    <property type="project" value="UniProtKB-KW"/>
</dbReference>
<evidence type="ECO:0000313" key="14">
    <source>
        <dbReference type="Proteomes" id="UP000276389"/>
    </source>
</evidence>
<dbReference type="Gene3D" id="1.10.287.1700">
    <property type="match status" value="1"/>
</dbReference>
<keyword evidence="7" id="KW-1005">Bacterial flagellum biogenesis</keyword>
<evidence type="ECO:0000256" key="3">
    <source>
        <dbReference type="ARBA" id="ARBA00020392"/>
    </source>
</evidence>
<keyword evidence="4" id="KW-0813">Transport</keyword>
<keyword evidence="8" id="KW-0653">Protein transport</keyword>
<dbReference type="GO" id="GO:0005886">
    <property type="term" value="C:plasma membrane"/>
    <property type="evidence" value="ECO:0007669"/>
    <property type="project" value="UniProtKB-SubCell"/>
</dbReference>
<dbReference type="RefSeq" id="WP_119937896.1">
    <property type="nucleotide sequence ID" value="NZ_CP043342.1"/>
</dbReference>
<dbReference type="InterPro" id="IPR012823">
    <property type="entry name" value="Flagell_FliJ"/>
</dbReference>
<dbReference type="NCBIfam" id="TIGR02473">
    <property type="entry name" value="flagell_FliJ"/>
    <property type="match status" value="1"/>
</dbReference>
<evidence type="ECO:0000313" key="12">
    <source>
        <dbReference type="EMBL" id="MEB7544940.1"/>
    </source>
</evidence>
<dbReference type="Proteomes" id="UP001310558">
    <property type="component" value="Unassembled WGS sequence"/>
</dbReference>
<name>A0A3R9PYC8_9ENTR</name>
<evidence type="ECO:0000256" key="6">
    <source>
        <dbReference type="ARBA" id="ARBA00022500"/>
    </source>
</evidence>
<keyword evidence="9" id="KW-0472">Membrane</keyword>
<evidence type="ECO:0000256" key="7">
    <source>
        <dbReference type="ARBA" id="ARBA00022795"/>
    </source>
</evidence>
<gene>
    <name evidence="13" type="primary">fliJ</name>
    <name evidence="13" type="ORF">EJE24_21745</name>
    <name evidence="12" type="ORF">NGC28_21115</name>
</gene>
<dbReference type="EMBL" id="JAMWJU010000008">
    <property type="protein sequence ID" value="MEB7544940.1"/>
    <property type="molecule type" value="Genomic_DNA"/>
</dbReference>
<reference evidence="12 15" key="2">
    <citation type="submission" date="2022-06" db="EMBL/GenBank/DDBJ databases">
        <title>Whole Genome analysis of Bacterial isolates collected during year 2020 from Guwahati, Assam, India.</title>
        <authorList>
            <person name="Mendem S.K."/>
            <person name="Rakshit O."/>
            <person name="Murugesan D."/>
            <person name="Saikia K."/>
            <person name="Shome R."/>
            <person name="Raisen C."/>
            <person name="Holmes M.A."/>
            <person name="Shome B.R."/>
        </authorList>
    </citation>
    <scope>NUCLEOTIDE SEQUENCE [LARGE SCALE GENOMIC DNA]</scope>
    <source>
        <strain evidence="12 15">Sil NS 53</strain>
    </source>
</reference>
<comment type="similarity">
    <text evidence="2">Belongs to the FliJ family.</text>
</comment>
<dbReference type="EMBL" id="RWHU01000011">
    <property type="protein sequence ID" value="RSK63483.1"/>
    <property type="molecule type" value="Genomic_DNA"/>
</dbReference>
<dbReference type="Pfam" id="PF02050">
    <property type="entry name" value="FliJ"/>
    <property type="match status" value="1"/>
</dbReference>
<evidence type="ECO:0000256" key="8">
    <source>
        <dbReference type="ARBA" id="ARBA00022927"/>
    </source>
</evidence>
<dbReference type="GO" id="GO:0044781">
    <property type="term" value="P:bacterial-type flagellum organization"/>
    <property type="evidence" value="ECO:0007669"/>
    <property type="project" value="UniProtKB-KW"/>
</dbReference>
<dbReference type="GO" id="GO:0009288">
    <property type="term" value="C:bacterial-type flagellum"/>
    <property type="evidence" value="ECO:0007669"/>
    <property type="project" value="InterPro"/>
</dbReference>
<evidence type="ECO:0000313" key="15">
    <source>
        <dbReference type="Proteomes" id="UP001310558"/>
    </source>
</evidence>
<dbReference type="Proteomes" id="UP000276389">
    <property type="component" value="Unassembled WGS sequence"/>
</dbReference>
<evidence type="ECO:0000256" key="2">
    <source>
        <dbReference type="ARBA" id="ARBA00010004"/>
    </source>
</evidence>
<dbReference type="AlphaFoldDB" id="A0A3R9PYC8"/>
<dbReference type="OrthoDB" id="6506192at2"/>
<keyword evidence="13" id="KW-0969">Cilium</keyword>
<evidence type="ECO:0000256" key="9">
    <source>
        <dbReference type="ARBA" id="ARBA00023136"/>
    </source>
</evidence>
<comment type="caution">
    <text evidence="13">The sequence shown here is derived from an EMBL/GenBank/DDBJ whole genome shotgun (WGS) entry which is preliminary data.</text>
</comment>